<evidence type="ECO:0000313" key="3">
    <source>
        <dbReference type="Proteomes" id="UP000092839"/>
    </source>
</evidence>
<evidence type="ECO:0000313" key="2">
    <source>
        <dbReference type="EMBL" id="ANW04202.1"/>
    </source>
</evidence>
<reference evidence="2 3" key="1">
    <citation type="submission" date="2016-07" db="EMBL/GenBank/DDBJ databases">
        <title>Complete genome sequence of Bradyrhizobium icense LMTR 13T, a potential inoculant strain isolated from lima bean (Phaseolus lunatus) in Peru.</title>
        <authorList>
            <person name="Ormeno-Orrillo E."/>
            <person name="Duran D."/>
            <person name="Rogel M.A."/>
            <person name="Rey L."/>
            <person name="Imperial J."/>
            <person name="Ruiz-Argueso T."/>
            <person name="Martinez-Romero E."/>
        </authorList>
    </citation>
    <scope>NUCLEOTIDE SEQUENCE [LARGE SCALE GENOMIC DNA]</scope>
    <source>
        <strain evidence="2 3">LMTR 13</strain>
    </source>
</reference>
<gene>
    <name evidence="2" type="ORF">LMTR13_32730</name>
</gene>
<accession>A0A1B1UMY4</accession>
<keyword evidence="3" id="KW-1185">Reference proteome</keyword>
<dbReference type="AlphaFoldDB" id="A0A1B1UMY4"/>
<name>A0A1B1UMY4_9BRAD</name>
<feature type="region of interest" description="Disordered" evidence="1">
    <location>
        <begin position="382"/>
        <end position="428"/>
    </location>
</feature>
<dbReference type="EMBL" id="CP016428">
    <property type="protein sequence ID" value="ANW04202.1"/>
    <property type="molecule type" value="Genomic_DNA"/>
</dbReference>
<dbReference type="KEGG" id="bic:LMTR13_32730"/>
<evidence type="ECO:0000256" key="1">
    <source>
        <dbReference type="SAM" id="MobiDB-lite"/>
    </source>
</evidence>
<organism evidence="2 3">
    <name type="scientific">Bradyrhizobium icense</name>
    <dbReference type="NCBI Taxonomy" id="1274631"/>
    <lineage>
        <taxon>Bacteria</taxon>
        <taxon>Pseudomonadati</taxon>
        <taxon>Pseudomonadota</taxon>
        <taxon>Alphaproteobacteria</taxon>
        <taxon>Hyphomicrobiales</taxon>
        <taxon>Nitrobacteraceae</taxon>
        <taxon>Bradyrhizobium</taxon>
    </lineage>
</organism>
<sequence>MATKDHAAINKPAAHGKQCFFKPLWRNAMFTSANHLTSRLLQSAAASILLLMAASSGAHARANGTIAGNGFSSTILKVVSENGTSWTKIEGSTISLPVKVHITTPLYPIVNYKVRQLGHPEGMYFVNVSPDKKHDDEVSFSTTYEGSTDFMTAAEKQAIIAACNKKLGEGKGIRESHNTFGSVGVELIASFLNPGNDVGPLPSGGLGAPHKHTGNVVVPVECEGKHGKADDVVAKEPNFSVKDIHLRFMTSAGHVTSPNAGAKCQMTHARVRVGTSKPGGVKFKLWTKVGNEPMQSQFVEAWSSFVSPGKYEAVFTKKISVSKTTSVQAMAEDKTNPIGQSTGWKQVSLDCTGAGGGGFASTPNNANPDNRTHALPPRPGRILGGEAKPLPGAPLFRPRLGEAKFAPKPQANATGAKDRFYPSKPHVN</sequence>
<dbReference type="Proteomes" id="UP000092839">
    <property type="component" value="Chromosome"/>
</dbReference>
<proteinExistence type="predicted"/>
<protein>
    <submittedName>
        <fullName evidence="2">Uncharacterized protein</fullName>
    </submittedName>
</protein>